<dbReference type="Proteomes" id="UP000245216">
    <property type="component" value="Unassembled WGS sequence"/>
</dbReference>
<comment type="similarity">
    <text evidence="1">Belongs to the ornithine cyclodeaminase/mu-crystallin family.</text>
</comment>
<dbReference type="FunFam" id="3.40.50.720:FF:000311">
    <property type="entry name" value="Ornithine cyclodeaminase"/>
    <property type="match status" value="1"/>
</dbReference>
<dbReference type="STRING" id="511.UZ73_10830"/>
<sequence length="334" mass="35639">MQLSVYVAKAQEVYEGLDMGAAIDLMRQGFIAMQQGRIDQPLRTIVRSHLSSGFLGMMPACIDMPEIYPEPLYGAKMGTLFPDNVRLGKDPHQGCVLLMSGLTGETRAILDASSVTALRTAAVSGLATDMLARPDASVLTLFGGGHQALWQLRAVAQVRRLSNVFVITRSAPSAQHFIEEAQAYLDCPLIAGVSAQEAVSQSDMVLTATSSATPVLQREWLRPGTHITAMGSSTPASSELDGPTMTAGRLFVDRAQSTRNESGEFLNACKQGYLSADTELNELGAVLEGQAAGRINNEEITIFKSLGLAFEDVLTAAALLSRHAAQGNGRVVEL</sequence>
<dbReference type="AlphaFoldDB" id="A0A2U2BF35"/>
<dbReference type="Pfam" id="PF02423">
    <property type="entry name" value="OCD_Mu_crystall"/>
    <property type="match status" value="1"/>
</dbReference>
<dbReference type="Gene3D" id="3.40.50.720">
    <property type="entry name" value="NAD(P)-binding Rossmann-like Domain"/>
    <property type="match status" value="1"/>
</dbReference>
<dbReference type="PANTHER" id="PTHR13812">
    <property type="entry name" value="KETIMINE REDUCTASE MU-CRYSTALLIN"/>
    <property type="match status" value="1"/>
</dbReference>
<dbReference type="RefSeq" id="WP_109089798.1">
    <property type="nucleotide sequence ID" value="NZ_CAXOJJ010000054.1"/>
</dbReference>
<dbReference type="EMBL" id="QEXO01000005">
    <property type="protein sequence ID" value="PWE12624.1"/>
    <property type="molecule type" value="Genomic_DNA"/>
</dbReference>
<name>A0A2U2BF35_ALCFA</name>
<dbReference type="PANTHER" id="PTHR13812:SF19">
    <property type="entry name" value="KETIMINE REDUCTASE MU-CRYSTALLIN"/>
    <property type="match status" value="1"/>
</dbReference>
<dbReference type="InterPro" id="IPR023401">
    <property type="entry name" value="ODC_N"/>
</dbReference>
<reference evidence="2 3" key="2">
    <citation type="submission" date="2018-05" db="EMBL/GenBank/DDBJ databases">
        <authorList>
            <person name="Lanie J.A."/>
            <person name="Ng W.-L."/>
            <person name="Kazmierczak K.M."/>
            <person name="Andrzejewski T.M."/>
            <person name="Davidsen T.M."/>
            <person name="Wayne K.J."/>
            <person name="Tettelin H."/>
            <person name="Glass J.I."/>
            <person name="Rusch D."/>
            <person name="Podicherti R."/>
            <person name="Tsui H.-C.T."/>
            <person name="Winkler M.E."/>
        </authorList>
    </citation>
    <scope>NUCLEOTIDE SEQUENCE [LARGE SCALE GENOMIC DNA]</scope>
    <source>
        <strain evidence="2 3">YBY</strain>
    </source>
</reference>
<comment type="caution">
    <text evidence="2">The sequence shown here is derived from an EMBL/GenBank/DDBJ whole genome shotgun (WGS) entry which is preliminary data.</text>
</comment>
<evidence type="ECO:0000313" key="2">
    <source>
        <dbReference type="EMBL" id="PWE12624.1"/>
    </source>
</evidence>
<organism evidence="2 3">
    <name type="scientific">Alcaligenes faecalis</name>
    <dbReference type="NCBI Taxonomy" id="511"/>
    <lineage>
        <taxon>Bacteria</taxon>
        <taxon>Pseudomonadati</taxon>
        <taxon>Pseudomonadota</taxon>
        <taxon>Betaproteobacteria</taxon>
        <taxon>Burkholderiales</taxon>
        <taxon>Alcaligenaceae</taxon>
        <taxon>Alcaligenes</taxon>
    </lineage>
</organism>
<accession>A0A2U2BF35</accession>
<dbReference type="GO" id="GO:0016491">
    <property type="term" value="F:oxidoreductase activity"/>
    <property type="evidence" value="ECO:0007669"/>
    <property type="project" value="UniProtKB-ARBA"/>
</dbReference>
<proteinExistence type="inferred from homology"/>
<evidence type="ECO:0000313" key="3">
    <source>
        <dbReference type="Proteomes" id="UP000245216"/>
    </source>
</evidence>
<dbReference type="InterPro" id="IPR036291">
    <property type="entry name" value="NAD(P)-bd_dom_sf"/>
</dbReference>
<dbReference type="GO" id="GO:0005737">
    <property type="term" value="C:cytoplasm"/>
    <property type="evidence" value="ECO:0007669"/>
    <property type="project" value="TreeGrafter"/>
</dbReference>
<reference evidence="2 3" key="1">
    <citation type="submission" date="2018-05" db="EMBL/GenBank/DDBJ databases">
        <title>Genome Sequence of an Efficient Indole-Degrading Bacterium, Alcaligenes sp.YBY.</title>
        <authorList>
            <person name="Yang B."/>
        </authorList>
    </citation>
    <scope>NUCLEOTIDE SEQUENCE [LARGE SCALE GENOMIC DNA]</scope>
    <source>
        <strain evidence="2 3">YBY</strain>
    </source>
</reference>
<protein>
    <submittedName>
        <fullName evidence="2">Ornithine cyclodeaminase</fullName>
    </submittedName>
</protein>
<gene>
    <name evidence="2" type="ORF">DF183_17785</name>
</gene>
<dbReference type="Gene3D" id="3.30.1780.10">
    <property type="entry name" value="ornithine cyclodeaminase, domain 1"/>
    <property type="match status" value="1"/>
</dbReference>
<dbReference type="GO" id="GO:0019752">
    <property type="term" value="P:carboxylic acid metabolic process"/>
    <property type="evidence" value="ECO:0007669"/>
    <property type="project" value="UniProtKB-ARBA"/>
</dbReference>
<evidence type="ECO:0000256" key="1">
    <source>
        <dbReference type="ARBA" id="ARBA00008903"/>
    </source>
</evidence>
<dbReference type="SUPFAM" id="SSF51735">
    <property type="entry name" value="NAD(P)-binding Rossmann-fold domains"/>
    <property type="match status" value="1"/>
</dbReference>
<dbReference type="InterPro" id="IPR003462">
    <property type="entry name" value="ODC_Mu_crystall"/>
</dbReference>
<dbReference type="PIRSF" id="PIRSF001439">
    <property type="entry name" value="CryM"/>
    <property type="match status" value="1"/>
</dbReference>